<reference evidence="3" key="1">
    <citation type="journal article" date="2018" name="DNA Res.">
        <title>Multiple hybrid de novo genome assembly of finger millet, an orphan allotetraploid crop.</title>
        <authorList>
            <person name="Hatakeyama M."/>
            <person name="Aluri S."/>
            <person name="Balachadran M.T."/>
            <person name="Sivarajan S.R."/>
            <person name="Patrignani A."/>
            <person name="Gruter S."/>
            <person name="Poveda L."/>
            <person name="Shimizu-Inatsugi R."/>
            <person name="Baeten J."/>
            <person name="Francoijs K.J."/>
            <person name="Nataraja K.N."/>
            <person name="Reddy Y.A.N."/>
            <person name="Phadnis S."/>
            <person name="Ravikumar R.L."/>
            <person name="Schlapbach R."/>
            <person name="Sreeman S.M."/>
            <person name="Shimizu K.K."/>
        </authorList>
    </citation>
    <scope>NUCLEOTIDE SEQUENCE</scope>
</reference>
<keyword evidence="2" id="KW-0472">Membrane</keyword>
<name>A0AAV5ELE2_ELECO</name>
<feature type="region of interest" description="Disordered" evidence="1">
    <location>
        <begin position="87"/>
        <end position="218"/>
    </location>
</feature>
<evidence type="ECO:0000256" key="2">
    <source>
        <dbReference type="SAM" id="Phobius"/>
    </source>
</evidence>
<dbReference type="PANTHER" id="PTHR33700">
    <property type="entry name" value="MYB-LIKE PROTEIN X"/>
    <property type="match status" value="1"/>
</dbReference>
<feature type="compositionally biased region" description="Acidic residues" evidence="1">
    <location>
        <begin position="109"/>
        <end position="141"/>
    </location>
</feature>
<reference evidence="3" key="2">
    <citation type="submission" date="2021-12" db="EMBL/GenBank/DDBJ databases">
        <title>Resequencing data analysis of finger millet.</title>
        <authorList>
            <person name="Hatakeyama M."/>
            <person name="Aluri S."/>
            <person name="Balachadran M.T."/>
            <person name="Sivarajan S.R."/>
            <person name="Poveda L."/>
            <person name="Shimizu-Inatsugi R."/>
            <person name="Schlapbach R."/>
            <person name="Sreeman S.M."/>
            <person name="Shimizu K.K."/>
        </authorList>
    </citation>
    <scope>NUCLEOTIDE SEQUENCE</scope>
</reference>
<sequence length="273" mass="28976">MLRQSSSRNYRSKKLGPRHSLQALLFFAVGIWIVYQLTRSYGKRPAVVLETDDDDDAMDGAETVRRRLGRKGFVGFAGHIVVGVGSDGVGSEAAASSDDDPWSKNEDRGDGEEEDEAAGEADGTDDEEDEGIAGDEEDDDRDFVSQNSVRGSSEDELITELVGSDRATVLSNGGDDDGSRLHEPKELNSSAVPLAKATGSLQDAAASQQTNATGDAAEHSTDAAYLSGSSLKNASAVNLSLHDRGTAKNLVVSPAEQLKQRMESTMSPSRIIA</sequence>
<dbReference type="PANTHER" id="PTHR33700:SF4">
    <property type="entry name" value="MYB-LIKE PROTEIN X"/>
    <property type="match status" value="1"/>
</dbReference>
<keyword evidence="2" id="KW-1133">Transmembrane helix</keyword>
<protein>
    <submittedName>
        <fullName evidence="3">Uncharacterized protein</fullName>
    </submittedName>
</protein>
<feature type="compositionally biased region" description="Basic and acidic residues" evidence="1">
    <location>
        <begin position="177"/>
        <end position="186"/>
    </location>
</feature>
<feature type="transmembrane region" description="Helical" evidence="2">
    <location>
        <begin position="21"/>
        <end position="38"/>
    </location>
</feature>
<dbReference type="EMBL" id="BQKI01000076">
    <property type="protein sequence ID" value="GJN23168.1"/>
    <property type="molecule type" value="Genomic_DNA"/>
</dbReference>
<dbReference type="Proteomes" id="UP001054889">
    <property type="component" value="Unassembled WGS sequence"/>
</dbReference>
<accession>A0AAV5ELE2</accession>
<proteinExistence type="predicted"/>
<organism evidence="3 4">
    <name type="scientific">Eleusine coracana subsp. coracana</name>
    <dbReference type="NCBI Taxonomy" id="191504"/>
    <lineage>
        <taxon>Eukaryota</taxon>
        <taxon>Viridiplantae</taxon>
        <taxon>Streptophyta</taxon>
        <taxon>Embryophyta</taxon>
        <taxon>Tracheophyta</taxon>
        <taxon>Spermatophyta</taxon>
        <taxon>Magnoliopsida</taxon>
        <taxon>Liliopsida</taxon>
        <taxon>Poales</taxon>
        <taxon>Poaceae</taxon>
        <taxon>PACMAD clade</taxon>
        <taxon>Chloridoideae</taxon>
        <taxon>Cynodonteae</taxon>
        <taxon>Eleusininae</taxon>
        <taxon>Eleusine</taxon>
    </lineage>
</organism>
<evidence type="ECO:0000313" key="4">
    <source>
        <dbReference type="Proteomes" id="UP001054889"/>
    </source>
</evidence>
<keyword evidence="2" id="KW-0812">Transmembrane</keyword>
<feature type="compositionally biased region" description="Polar residues" evidence="1">
    <location>
        <begin position="199"/>
        <end position="213"/>
    </location>
</feature>
<evidence type="ECO:0000256" key="1">
    <source>
        <dbReference type="SAM" id="MobiDB-lite"/>
    </source>
</evidence>
<gene>
    <name evidence="3" type="primary">gb10793</name>
    <name evidence="3" type="ORF">PR202_gb10793</name>
</gene>
<evidence type="ECO:0000313" key="3">
    <source>
        <dbReference type="EMBL" id="GJN23168.1"/>
    </source>
</evidence>
<keyword evidence="4" id="KW-1185">Reference proteome</keyword>
<comment type="caution">
    <text evidence="3">The sequence shown here is derived from an EMBL/GenBank/DDBJ whole genome shotgun (WGS) entry which is preliminary data.</text>
</comment>
<dbReference type="AlphaFoldDB" id="A0AAV5ELE2"/>
<feature type="compositionally biased region" description="Low complexity" evidence="1">
    <location>
        <begin position="87"/>
        <end position="96"/>
    </location>
</feature>